<evidence type="ECO:0000256" key="1">
    <source>
        <dbReference type="SAM" id="MobiDB-lite"/>
    </source>
</evidence>
<gene>
    <name evidence="2" type="ORF">OUY22_09555</name>
</gene>
<name>A0ABT4S915_9ACTN</name>
<feature type="non-terminal residue" evidence="2">
    <location>
        <position position="1"/>
    </location>
</feature>
<evidence type="ECO:0000313" key="2">
    <source>
        <dbReference type="EMBL" id="MDA0633662.1"/>
    </source>
</evidence>
<protein>
    <submittedName>
        <fullName evidence="2">Uncharacterized protein</fullName>
    </submittedName>
</protein>
<reference evidence="2" key="1">
    <citation type="submission" date="2022-11" db="EMBL/GenBank/DDBJ databases">
        <title>Nonomuraea corallina sp. nov., a new species of the genus Nonomuraea isolated from sea side sediment in Thai sea.</title>
        <authorList>
            <person name="Ngamcharungchit C."/>
            <person name="Matsumoto A."/>
            <person name="Suriyachadkun C."/>
            <person name="Panbangred W."/>
            <person name="Inahashi Y."/>
            <person name="Intra B."/>
        </authorList>
    </citation>
    <scope>NUCLEOTIDE SEQUENCE</scope>
    <source>
        <strain evidence="2">MCN248</strain>
    </source>
</reference>
<organism evidence="2 3">
    <name type="scientific">Nonomuraea corallina</name>
    <dbReference type="NCBI Taxonomy" id="2989783"/>
    <lineage>
        <taxon>Bacteria</taxon>
        <taxon>Bacillati</taxon>
        <taxon>Actinomycetota</taxon>
        <taxon>Actinomycetes</taxon>
        <taxon>Streptosporangiales</taxon>
        <taxon>Streptosporangiaceae</taxon>
        <taxon>Nonomuraea</taxon>
    </lineage>
</organism>
<accession>A0ABT4S915</accession>
<evidence type="ECO:0000313" key="3">
    <source>
        <dbReference type="Proteomes" id="UP001144036"/>
    </source>
</evidence>
<dbReference type="EMBL" id="JAPNNL010000025">
    <property type="protein sequence ID" value="MDA0633662.1"/>
    <property type="molecule type" value="Genomic_DNA"/>
</dbReference>
<sequence>FLRVRVARDAPVGAGPRLRVEAGALRLSGRASAGVRESGAPARFAADGKVTVRAVGNALLTCPLWRRGCTEPKRRDGGRSPTRPLDADRSPRTDASSAARLSLPEGGSVLWAGLYWSATAERAGPIRLKPPGRGRHVTVRPSRVTWRNLPHGPAYQAFADVTGLVAGAAKSGTWWAADPPLGGRGHAGWSLVVVTTDPAAPYGNAVVLDAVQVVGGGAPALRVPLDGLEPAGAPARVQLVAWAGDGGLRGDRVSLGSGPLAPQGGGRDAGNVFDGSANGASGLTSGVDVDTFSAPLRARPRLTITGGGDVALFGVTAVCVRTRS</sequence>
<keyword evidence="3" id="KW-1185">Reference proteome</keyword>
<comment type="caution">
    <text evidence="2">The sequence shown here is derived from an EMBL/GenBank/DDBJ whole genome shotgun (WGS) entry which is preliminary data.</text>
</comment>
<feature type="region of interest" description="Disordered" evidence="1">
    <location>
        <begin position="70"/>
        <end position="99"/>
    </location>
</feature>
<proteinExistence type="predicted"/>
<dbReference type="Proteomes" id="UP001144036">
    <property type="component" value="Unassembled WGS sequence"/>
</dbReference>